<keyword evidence="4 6" id="KW-0472">Membrane</keyword>
<feature type="transmembrane region" description="Helical" evidence="6">
    <location>
        <begin position="18"/>
        <end position="47"/>
    </location>
</feature>
<feature type="transmembrane region" description="Helical" evidence="6">
    <location>
        <begin position="135"/>
        <end position="161"/>
    </location>
</feature>
<dbReference type="Proteomes" id="UP000054097">
    <property type="component" value="Unassembled WGS sequence"/>
</dbReference>
<feature type="transmembrane region" description="Helical" evidence="6">
    <location>
        <begin position="372"/>
        <end position="391"/>
    </location>
</feature>
<dbReference type="AlphaFoldDB" id="A0A0C3BM15"/>
<comment type="subcellular location">
    <subcellularLocation>
        <location evidence="1">Membrane</location>
        <topology evidence="1">Multi-pass membrane protein</topology>
    </subcellularLocation>
</comment>
<dbReference type="EMBL" id="KN824279">
    <property type="protein sequence ID" value="KIM33079.1"/>
    <property type="molecule type" value="Genomic_DNA"/>
</dbReference>
<feature type="compositionally biased region" description="Polar residues" evidence="5">
    <location>
        <begin position="514"/>
        <end position="527"/>
    </location>
</feature>
<dbReference type="Gene3D" id="1.20.1070.10">
    <property type="entry name" value="Rhodopsin 7-helix transmembrane proteins"/>
    <property type="match status" value="1"/>
</dbReference>
<dbReference type="PANTHER" id="PTHR23112">
    <property type="entry name" value="G PROTEIN-COUPLED RECEPTOR 157-RELATED"/>
    <property type="match status" value="1"/>
</dbReference>
<accession>A0A0C3BM15</accession>
<dbReference type="Pfam" id="PF05462">
    <property type="entry name" value="Dicty_CAR"/>
    <property type="match status" value="1"/>
</dbReference>
<evidence type="ECO:0000256" key="6">
    <source>
        <dbReference type="SAM" id="Phobius"/>
    </source>
</evidence>
<sequence length="594" mass="64950">MAAAVTFNELQPGPRGGVIFQAVIGALSTLTLLILLAHIISVSFLPICMSAINGKKLPESFPHSSSTGGSTSMDLVSMSALPDRKSSSVAPRKTSDDIASYGVDLERARAAADRRARARAREISRQKHKYDEEKLFLRMQLGIFIVCMLLSDLIQSIGVLIQARWAYLGYVEVGTACSVQAAMITFGDVATAVWNAIIACHTFATVVLGVRMSSLGIAIVVICGWLFPILMNVLGAVVVARPEHPYYTVAAGWCFIGNDYIIPRVVLHYVPLLFASLIITIMYALVSLTMRGNLQITSTTRKSCFPSFAITFRRTSVRTAASGNTNQKQVAYLRSLSLKMLWYPCVYICLILPISICRMVEINGQRAPLELLFFAMTLLFLVGLSNVAIYVSTRNVGLPSKRSPMVNSIHPPNGTQMEIYIDRVTQNDVGVVTIGGTGLGGVRDKNIRFERDESHNLEAGDSKAMDEYDVSSRSSLDKVYSYPPKDAKSPTSASHLVSTSPPTTSPPAIYHPQYSLTNPSRTQTHRLTGSVVFERLGTPPPQGRPAPFSSLPEREQPSARSHSPGANYMQSNISTHTSSPPDHSSLSYHTWEER</sequence>
<feature type="transmembrane region" description="Helical" evidence="6">
    <location>
        <begin position="269"/>
        <end position="290"/>
    </location>
</feature>
<dbReference type="STRING" id="933852.A0A0C3BM15"/>
<evidence type="ECO:0000256" key="2">
    <source>
        <dbReference type="ARBA" id="ARBA00022692"/>
    </source>
</evidence>
<feature type="region of interest" description="Disordered" evidence="5">
    <location>
        <begin position="458"/>
        <end position="594"/>
    </location>
</feature>
<feature type="transmembrane region" description="Helical" evidence="6">
    <location>
        <begin position="192"/>
        <end position="210"/>
    </location>
</feature>
<feature type="compositionally biased region" description="Low complexity" evidence="5">
    <location>
        <begin position="574"/>
        <end position="587"/>
    </location>
</feature>
<evidence type="ECO:0008006" key="9">
    <source>
        <dbReference type="Google" id="ProtNLM"/>
    </source>
</evidence>
<feature type="transmembrane region" description="Helical" evidence="6">
    <location>
        <begin position="217"/>
        <end position="239"/>
    </location>
</feature>
<keyword evidence="3 6" id="KW-1133">Transmembrane helix</keyword>
<organism evidence="7 8">
    <name type="scientific">Serendipita vermifera MAFF 305830</name>
    <dbReference type="NCBI Taxonomy" id="933852"/>
    <lineage>
        <taxon>Eukaryota</taxon>
        <taxon>Fungi</taxon>
        <taxon>Dikarya</taxon>
        <taxon>Basidiomycota</taxon>
        <taxon>Agaricomycotina</taxon>
        <taxon>Agaricomycetes</taxon>
        <taxon>Sebacinales</taxon>
        <taxon>Serendipitaceae</taxon>
        <taxon>Serendipita</taxon>
    </lineage>
</organism>
<evidence type="ECO:0000313" key="7">
    <source>
        <dbReference type="EMBL" id="KIM33079.1"/>
    </source>
</evidence>
<evidence type="ECO:0000256" key="3">
    <source>
        <dbReference type="ARBA" id="ARBA00022989"/>
    </source>
</evidence>
<dbReference type="GO" id="GO:0007189">
    <property type="term" value="P:adenylate cyclase-activating G protein-coupled receptor signaling pathway"/>
    <property type="evidence" value="ECO:0007669"/>
    <property type="project" value="TreeGrafter"/>
</dbReference>
<dbReference type="HOGENOM" id="CLU_474957_0_0_1"/>
<dbReference type="GO" id="GO:0004930">
    <property type="term" value="F:G protein-coupled receptor activity"/>
    <property type="evidence" value="ECO:0007669"/>
    <property type="project" value="TreeGrafter"/>
</dbReference>
<feature type="transmembrane region" description="Helical" evidence="6">
    <location>
        <begin position="341"/>
        <end position="360"/>
    </location>
</feature>
<reference evidence="7 8" key="1">
    <citation type="submission" date="2014-04" db="EMBL/GenBank/DDBJ databases">
        <authorList>
            <consortium name="DOE Joint Genome Institute"/>
            <person name="Kuo A."/>
            <person name="Zuccaro A."/>
            <person name="Kohler A."/>
            <person name="Nagy L.G."/>
            <person name="Floudas D."/>
            <person name="Copeland A."/>
            <person name="Barry K.W."/>
            <person name="Cichocki N."/>
            <person name="Veneault-Fourrey C."/>
            <person name="LaButti K."/>
            <person name="Lindquist E.A."/>
            <person name="Lipzen A."/>
            <person name="Lundell T."/>
            <person name="Morin E."/>
            <person name="Murat C."/>
            <person name="Sun H."/>
            <person name="Tunlid A."/>
            <person name="Henrissat B."/>
            <person name="Grigoriev I.V."/>
            <person name="Hibbett D.S."/>
            <person name="Martin F."/>
            <person name="Nordberg H.P."/>
            <person name="Cantor M.N."/>
            <person name="Hua S.X."/>
        </authorList>
    </citation>
    <scope>NUCLEOTIDE SEQUENCE [LARGE SCALE GENOMIC DNA]</scope>
    <source>
        <strain evidence="7 8">MAFF 305830</strain>
    </source>
</reference>
<dbReference type="GO" id="GO:0005886">
    <property type="term" value="C:plasma membrane"/>
    <property type="evidence" value="ECO:0007669"/>
    <property type="project" value="TreeGrafter"/>
</dbReference>
<keyword evidence="8" id="KW-1185">Reference proteome</keyword>
<name>A0A0C3BM15_SERVB</name>
<proteinExistence type="predicted"/>
<evidence type="ECO:0000256" key="1">
    <source>
        <dbReference type="ARBA" id="ARBA00004141"/>
    </source>
</evidence>
<reference evidence="8" key="2">
    <citation type="submission" date="2015-01" db="EMBL/GenBank/DDBJ databases">
        <title>Evolutionary Origins and Diversification of the Mycorrhizal Mutualists.</title>
        <authorList>
            <consortium name="DOE Joint Genome Institute"/>
            <consortium name="Mycorrhizal Genomics Consortium"/>
            <person name="Kohler A."/>
            <person name="Kuo A."/>
            <person name="Nagy L.G."/>
            <person name="Floudas D."/>
            <person name="Copeland A."/>
            <person name="Barry K.W."/>
            <person name="Cichocki N."/>
            <person name="Veneault-Fourrey C."/>
            <person name="LaButti K."/>
            <person name="Lindquist E.A."/>
            <person name="Lipzen A."/>
            <person name="Lundell T."/>
            <person name="Morin E."/>
            <person name="Murat C."/>
            <person name="Riley R."/>
            <person name="Ohm R."/>
            <person name="Sun H."/>
            <person name="Tunlid A."/>
            <person name="Henrissat B."/>
            <person name="Grigoriev I.V."/>
            <person name="Hibbett D.S."/>
            <person name="Martin F."/>
        </authorList>
    </citation>
    <scope>NUCLEOTIDE SEQUENCE [LARGE SCALE GENOMIC DNA]</scope>
    <source>
        <strain evidence="8">MAFF 305830</strain>
    </source>
</reference>
<gene>
    <name evidence="7" type="ORF">M408DRAFT_191692</name>
</gene>
<evidence type="ECO:0000313" key="8">
    <source>
        <dbReference type="Proteomes" id="UP000054097"/>
    </source>
</evidence>
<evidence type="ECO:0000256" key="5">
    <source>
        <dbReference type="SAM" id="MobiDB-lite"/>
    </source>
</evidence>
<dbReference type="PANTHER" id="PTHR23112:SF37">
    <property type="entry name" value="G PROTEIN-COUPLED RECEPTOR GPR1"/>
    <property type="match status" value="1"/>
</dbReference>
<evidence type="ECO:0000256" key="4">
    <source>
        <dbReference type="ARBA" id="ARBA00023136"/>
    </source>
</evidence>
<dbReference type="OrthoDB" id="100006at2759"/>
<protein>
    <recommendedName>
        <fullName evidence="9">Glucose receptor Git3 N-terminal domain-containing protein</fullName>
    </recommendedName>
</protein>
<keyword evidence="2 6" id="KW-0812">Transmembrane</keyword>